<evidence type="ECO:0000313" key="3">
    <source>
        <dbReference type="Proteomes" id="UP000015105"/>
    </source>
</evidence>
<feature type="compositionally biased region" description="Polar residues" evidence="1">
    <location>
        <begin position="51"/>
        <end position="63"/>
    </location>
</feature>
<reference evidence="3" key="1">
    <citation type="journal article" date="2014" name="Science">
        <title>Ancient hybridizations among the ancestral genomes of bread wheat.</title>
        <authorList>
            <consortium name="International Wheat Genome Sequencing Consortium,"/>
            <person name="Marcussen T."/>
            <person name="Sandve S.R."/>
            <person name="Heier L."/>
            <person name="Spannagl M."/>
            <person name="Pfeifer M."/>
            <person name="Jakobsen K.S."/>
            <person name="Wulff B.B."/>
            <person name="Steuernagel B."/>
            <person name="Mayer K.F."/>
            <person name="Olsen O.A."/>
        </authorList>
    </citation>
    <scope>NUCLEOTIDE SEQUENCE [LARGE SCALE GENOMIC DNA]</scope>
    <source>
        <strain evidence="3">cv. AL8/78</strain>
    </source>
</reference>
<evidence type="ECO:0000256" key="1">
    <source>
        <dbReference type="SAM" id="MobiDB-lite"/>
    </source>
</evidence>
<proteinExistence type="predicted"/>
<feature type="compositionally biased region" description="Polar residues" evidence="1">
    <location>
        <begin position="12"/>
        <end position="23"/>
    </location>
</feature>
<evidence type="ECO:0000313" key="2">
    <source>
        <dbReference type="EnsemblPlants" id="AET1Gv20901500.6"/>
    </source>
</evidence>
<name>A0A452ZSK6_AEGTS</name>
<reference evidence="3" key="2">
    <citation type="journal article" date="2017" name="Nat. Plants">
        <title>The Aegilops tauschii genome reveals multiple impacts of transposons.</title>
        <authorList>
            <person name="Zhao G."/>
            <person name="Zou C."/>
            <person name="Li K."/>
            <person name="Wang K."/>
            <person name="Li T."/>
            <person name="Gao L."/>
            <person name="Zhang X."/>
            <person name="Wang H."/>
            <person name="Yang Z."/>
            <person name="Liu X."/>
            <person name="Jiang W."/>
            <person name="Mao L."/>
            <person name="Kong X."/>
            <person name="Jiao Y."/>
            <person name="Jia J."/>
        </authorList>
    </citation>
    <scope>NUCLEOTIDE SEQUENCE [LARGE SCALE GENOMIC DNA]</scope>
    <source>
        <strain evidence="3">cv. AL8/78</strain>
    </source>
</reference>
<reference evidence="2" key="4">
    <citation type="submission" date="2019-03" db="UniProtKB">
        <authorList>
            <consortium name="EnsemblPlants"/>
        </authorList>
    </citation>
    <scope>IDENTIFICATION</scope>
</reference>
<feature type="region of interest" description="Disordered" evidence="1">
    <location>
        <begin position="1"/>
        <end position="67"/>
    </location>
</feature>
<dbReference type="EnsemblPlants" id="AET1Gv20901500.6">
    <property type="protein sequence ID" value="AET1Gv20901500.6"/>
    <property type="gene ID" value="AET1Gv20901500"/>
</dbReference>
<dbReference type="Proteomes" id="UP000015105">
    <property type="component" value="Chromosome 1D"/>
</dbReference>
<accession>A0A452ZSK6</accession>
<reference evidence="2" key="5">
    <citation type="journal article" date="2021" name="G3 (Bethesda)">
        <title>Aegilops tauschii genome assembly Aet v5.0 features greater sequence contiguity and improved annotation.</title>
        <authorList>
            <person name="Wang L."/>
            <person name="Zhu T."/>
            <person name="Rodriguez J.C."/>
            <person name="Deal K.R."/>
            <person name="Dubcovsky J."/>
            <person name="McGuire P.E."/>
            <person name="Lux T."/>
            <person name="Spannagl M."/>
            <person name="Mayer K.F.X."/>
            <person name="Baldrich P."/>
            <person name="Meyers B.C."/>
            <person name="Huo N."/>
            <person name="Gu Y.Q."/>
            <person name="Zhou H."/>
            <person name="Devos K.M."/>
            <person name="Bennetzen J.L."/>
            <person name="Unver T."/>
            <person name="Budak H."/>
            <person name="Gulick P.J."/>
            <person name="Galiba G."/>
            <person name="Kalapos B."/>
            <person name="Nelson D.R."/>
            <person name="Li P."/>
            <person name="You F.M."/>
            <person name="Luo M.C."/>
            <person name="Dvorak J."/>
        </authorList>
    </citation>
    <scope>NUCLEOTIDE SEQUENCE [LARGE SCALE GENOMIC DNA]</scope>
    <source>
        <strain evidence="2">cv. AL8/78</strain>
    </source>
</reference>
<keyword evidence="3" id="KW-1185">Reference proteome</keyword>
<protein>
    <submittedName>
        <fullName evidence="2">Uncharacterized protein</fullName>
    </submittedName>
</protein>
<reference evidence="2" key="3">
    <citation type="journal article" date="2017" name="Nature">
        <title>Genome sequence of the progenitor of the wheat D genome Aegilops tauschii.</title>
        <authorList>
            <person name="Luo M.C."/>
            <person name="Gu Y.Q."/>
            <person name="Puiu D."/>
            <person name="Wang H."/>
            <person name="Twardziok S.O."/>
            <person name="Deal K.R."/>
            <person name="Huo N."/>
            <person name="Zhu T."/>
            <person name="Wang L."/>
            <person name="Wang Y."/>
            <person name="McGuire P.E."/>
            <person name="Liu S."/>
            <person name="Long H."/>
            <person name="Ramasamy R.K."/>
            <person name="Rodriguez J.C."/>
            <person name="Van S.L."/>
            <person name="Yuan L."/>
            <person name="Wang Z."/>
            <person name="Xia Z."/>
            <person name="Xiao L."/>
            <person name="Anderson O.D."/>
            <person name="Ouyang S."/>
            <person name="Liang Y."/>
            <person name="Zimin A.V."/>
            <person name="Pertea G."/>
            <person name="Qi P."/>
            <person name="Bennetzen J.L."/>
            <person name="Dai X."/>
            <person name="Dawson M.W."/>
            <person name="Muller H.G."/>
            <person name="Kugler K."/>
            <person name="Rivarola-Duarte L."/>
            <person name="Spannagl M."/>
            <person name="Mayer K.F.X."/>
            <person name="Lu F.H."/>
            <person name="Bevan M.W."/>
            <person name="Leroy P."/>
            <person name="Li P."/>
            <person name="You F.M."/>
            <person name="Sun Q."/>
            <person name="Liu Z."/>
            <person name="Lyons E."/>
            <person name="Wicker T."/>
            <person name="Salzberg S.L."/>
            <person name="Devos K.M."/>
            <person name="Dvorak J."/>
        </authorList>
    </citation>
    <scope>NUCLEOTIDE SEQUENCE [LARGE SCALE GENOMIC DNA]</scope>
    <source>
        <strain evidence="2">cv. AL8/78</strain>
    </source>
</reference>
<dbReference type="Gramene" id="AET1Gv20901500.6">
    <property type="protein sequence ID" value="AET1Gv20901500.6"/>
    <property type="gene ID" value="AET1Gv20901500"/>
</dbReference>
<feature type="compositionally biased region" description="Basic and acidic residues" evidence="1">
    <location>
        <begin position="24"/>
        <end position="36"/>
    </location>
</feature>
<organism evidence="2 3">
    <name type="scientific">Aegilops tauschii subsp. strangulata</name>
    <name type="common">Goatgrass</name>
    <dbReference type="NCBI Taxonomy" id="200361"/>
    <lineage>
        <taxon>Eukaryota</taxon>
        <taxon>Viridiplantae</taxon>
        <taxon>Streptophyta</taxon>
        <taxon>Embryophyta</taxon>
        <taxon>Tracheophyta</taxon>
        <taxon>Spermatophyta</taxon>
        <taxon>Magnoliopsida</taxon>
        <taxon>Liliopsida</taxon>
        <taxon>Poales</taxon>
        <taxon>Poaceae</taxon>
        <taxon>BOP clade</taxon>
        <taxon>Pooideae</taxon>
        <taxon>Triticodae</taxon>
        <taxon>Triticeae</taxon>
        <taxon>Triticinae</taxon>
        <taxon>Aegilops</taxon>
    </lineage>
</organism>
<sequence length="118" mass="12789">VDAQDLMGTESAMETSPVATSTDTTKKIDVESEHALNSESLVAPPTDMMLSMTTPSDAISTGESDLDNIEDPKDFATENGLSTQLINHMSKECYKVEMEGVACLEDLHMKDGIQVIYT</sequence>
<dbReference type="AlphaFoldDB" id="A0A452ZSK6"/>